<gene>
    <name evidence="3" type="ORF">ACFOUR_02360</name>
</gene>
<dbReference type="EMBL" id="JBHSAQ010000001">
    <property type="protein sequence ID" value="MFC3957216.1"/>
    <property type="molecule type" value="Genomic_DNA"/>
</dbReference>
<dbReference type="RefSeq" id="WP_256531855.1">
    <property type="nucleotide sequence ID" value="NZ_CP101824.1"/>
</dbReference>
<dbReference type="InterPro" id="IPR014710">
    <property type="entry name" value="RmlC-like_jellyroll"/>
</dbReference>
<evidence type="ECO:0000256" key="1">
    <source>
        <dbReference type="ARBA" id="ARBA00022723"/>
    </source>
</evidence>
<dbReference type="Pfam" id="PF07883">
    <property type="entry name" value="Cupin_2"/>
    <property type="match status" value="1"/>
</dbReference>
<dbReference type="InterPro" id="IPR013096">
    <property type="entry name" value="Cupin_2"/>
</dbReference>
<keyword evidence="4" id="KW-1185">Reference proteome</keyword>
<dbReference type="Proteomes" id="UP001595846">
    <property type="component" value="Unassembled WGS sequence"/>
</dbReference>
<dbReference type="AlphaFoldDB" id="A0ABD5NK46"/>
<keyword evidence="1" id="KW-0479">Metal-binding</keyword>
<evidence type="ECO:0000259" key="2">
    <source>
        <dbReference type="Pfam" id="PF07883"/>
    </source>
</evidence>
<protein>
    <submittedName>
        <fullName evidence="3">Cupin domain-containing protein</fullName>
    </submittedName>
</protein>
<dbReference type="InterPro" id="IPR051610">
    <property type="entry name" value="GPI/OXD"/>
</dbReference>
<name>A0ABD5NK46_9EURY</name>
<dbReference type="SUPFAM" id="SSF51182">
    <property type="entry name" value="RmlC-like cupins"/>
    <property type="match status" value="1"/>
</dbReference>
<dbReference type="InterPro" id="IPR011051">
    <property type="entry name" value="RmlC_Cupin_sf"/>
</dbReference>
<dbReference type="GO" id="GO:0046872">
    <property type="term" value="F:metal ion binding"/>
    <property type="evidence" value="ECO:0007669"/>
    <property type="project" value="UniProtKB-KW"/>
</dbReference>
<proteinExistence type="predicted"/>
<dbReference type="GeneID" id="73904617"/>
<accession>A0ABD5NK46</accession>
<evidence type="ECO:0000313" key="4">
    <source>
        <dbReference type="Proteomes" id="UP001595846"/>
    </source>
</evidence>
<dbReference type="Gene3D" id="2.60.120.10">
    <property type="entry name" value="Jelly Rolls"/>
    <property type="match status" value="1"/>
</dbReference>
<reference evidence="3 4" key="1">
    <citation type="journal article" date="2019" name="Int. J. Syst. Evol. Microbiol.">
        <title>The Global Catalogue of Microorganisms (GCM) 10K type strain sequencing project: providing services to taxonomists for standard genome sequencing and annotation.</title>
        <authorList>
            <consortium name="The Broad Institute Genomics Platform"/>
            <consortium name="The Broad Institute Genome Sequencing Center for Infectious Disease"/>
            <person name="Wu L."/>
            <person name="Ma J."/>
        </authorList>
    </citation>
    <scope>NUCLEOTIDE SEQUENCE [LARGE SCALE GENOMIC DNA]</scope>
    <source>
        <strain evidence="3 4">IBRC-M 10256</strain>
    </source>
</reference>
<comment type="caution">
    <text evidence="3">The sequence shown here is derived from an EMBL/GenBank/DDBJ whole genome shotgun (WGS) entry which is preliminary data.</text>
</comment>
<feature type="domain" description="Cupin type-2" evidence="2">
    <location>
        <begin position="35"/>
        <end position="104"/>
    </location>
</feature>
<dbReference type="PANTHER" id="PTHR35848">
    <property type="entry name" value="OXALATE-BINDING PROTEIN"/>
    <property type="match status" value="1"/>
</dbReference>
<dbReference type="PANTHER" id="PTHR35848:SF9">
    <property type="entry name" value="SLL1358 PROTEIN"/>
    <property type="match status" value="1"/>
</dbReference>
<sequence length="190" mass="19959">MEREAFDVSTADDGSLTVSRLSDPLGTTDLAVTHYRVPPGGRLPSGVHTHSDQEEVFVVHSGEATFETLAGDVSVSSDEAIRFAPGDYQAGRNDGDEPLDVLAIGAPRESADIRIPIVCSACEHGNLRLDTAGDSLSFTCPGCGVEREPAPCPSCSGADLRVVLDDGNEPVAACQDCGSTFDRPPIDGEW</sequence>
<evidence type="ECO:0000313" key="3">
    <source>
        <dbReference type="EMBL" id="MFC3957216.1"/>
    </source>
</evidence>
<organism evidence="3 4">
    <name type="scientific">Halovivax cerinus</name>
    <dbReference type="NCBI Taxonomy" id="1487865"/>
    <lineage>
        <taxon>Archaea</taxon>
        <taxon>Methanobacteriati</taxon>
        <taxon>Methanobacteriota</taxon>
        <taxon>Stenosarchaea group</taxon>
        <taxon>Halobacteria</taxon>
        <taxon>Halobacteriales</taxon>
        <taxon>Natrialbaceae</taxon>
        <taxon>Halovivax</taxon>
    </lineage>
</organism>